<proteinExistence type="predicted"/>
<name>A0ABR0SX00_9HYPO</name>
<evidence type="ECO:0000313" key="3">
    <source>
        <dbReference type="Proteomes" id="UP001338125"/>
    </source>
</evidence>
<dbReference type="InterPro" id="IPR053221">
    <property type="entry name" value="Burnettramic_acid_biosynth"/>
</dbReference>
<dbReference type="PANTHER" id="PTHR38887">
    <property type="entry name" value="CHROMOSOME 21, WHOLE GENOME SHOTGUN SEQUENCE"/>
    <property type="match status" value="1"/>
</dbReference>
<feature type="compositionally biased region" description="Polar residues" evidence="1">
    <location>
        <begin position="25"/>
        <end position="34"/>
    </location>
</feature>
<comment type="caution">
    <text evidence="2">The sequence shown here is derived from an EMBL/GenBank/DDBJ whole genome shotgun (WGS) entry which is preliminary data.</text>
</comment>
<dbReference type="EMBL" id="JAVFKD010000003">
    <property type="protein sequence ID" value="KAK5996301.1"/>
    <property type="molecule type" value="Genomic_DNA"/>
</dbReference>
<feature type="compositionally biased region" description="Basic and acidic residues" evidence="1">
    <location>
        <begin position="351"/>
        <end position="374"/>
    </location>
</feature>
<feature type="compositionally biased region" description="Polar residues" evidence="1">
    <location>
        <begin position="63"/>
        <end position="94"/>
    </location>
</feature>
<dbReference type="PANTHER" id="PTHR38887:SF1">
    <property type="entry name" value="RAS MODIFICATION PROTEIN ERF4"/>
    <property type="match status" value="1"/>
</dbReference>
<accession>A0ABR0SX00</accession>
<feature type="compositionally biased region" description="Low complexity" evidence="1">
    <location>
        <begin position="45"/>
        <end position="56"/>
    </location>
</feature>
<feature type="region of interest" description="Disordered" evidence="1">
    <location>
        <begin position="340"/>
        <end position="374"/>
    </location>
</feature>
<feature type="compositionally biased region" description="Basic and acidic residues" evidence="1">
    <location>
        <begin position="423"/>
        <end position="432"/>
    </location>
</feature>
<reference evidence="2 3" key="1">
    <citation type="submission" date="2024-01" db="EMBL/GenBank/DDBJ databases">
        <title>Complete genome of Cladobotryum mycophilum ATHUM6906.</title>
        <authorList>
            <person name="Christinaki A.C."/>
            <person name="Myridakis A.I."/>
            <person name="Kouvelis V.N."/>
        </authorList>
    </citation>
    <scope>NUCLEOTIDE SEQUENCE [LARGE SCALE GENOMIC DNA]</scope>
    <source>
        <strain evidence="2 3">ATHUM6906</strain>
    </source>
</reference>
<evidence type="ECO:0000256" key="1">
    <source>
        <dbReference type="SAM" id="MobiDB-lite"/>
    </source>
</evidence>
<organism evidence="2 3">
    <name type="scientific">Cladobotryum mycophilum</name>
    <dbReference type="NCBI Taxonomy" id="491253"/>
    <lineage>
        <taxon>Eukaryota</taxon>
        <taxon>Fungi</taxon>
        <taxon>Dikarya</taxon>
        <taxon>Ascomycota</taxon>
        <taxon>Pezizomycotina</taxon>
        <taxon>Sordariomycetes</taxon>
        <taxon>Hypocreomycetidae</taxon>
        <taxon>Hypocreales</taxon>
        <taxon>Hypocreaceae</taxon>
        <taxon>Cladobotryum</taxon>
    </lineage>
</organism>
<evidence type="ECO:0000313" key="2">
    <source>
        <dbReference type="EMBL" id="KAK5996301.1"/>
    </source>
</evidence>
<keyword evidence="3" id="KW-1185">Reference proteome</keyword>
<feature type="region of interest" description="Disordered" evidence="1">
    <location>
        <begin position="423"/>
        <end position="443"/>
    </location>
</feature>
<sequence length="467" mass="52019">MDHRGNWGSDGYSYLTNPRQDHISAPQQTSTLQPQVGDWKNPYYTQPTQSFSSQQSLHLPGAGQSTAPTTSISHYSDAPSSLQAPPSHLSAQQYQHKRPLSRSEGNLRSVLDNYGQPHFTHSARDRLSTLDPPSYSSSKTVPIAIPQMSKGRGVPFMRIHAPMLQQYGIQEREFIDFIDQLNVVSAASPPFKVLDLAGGFIGMVPHHWAQLTSNVMKLAAMGGTAIVSKSRTDAFLSQVNKDLFGSRGLRVRLVTSAALIASIKFPTEKAMALPLMVDVPLHDQPNFHSRLLQGLQGYVSETIPTTLPPTTENHNVLDQMSASQVARDIRGIDKKLLKQSEKQMKKNKKRAGSDKDEANSVSKPERSRSVERKMKKVERNIKKVNKEAAKGLESGKYSAVKVESERSEALMPLEKKMERLLEREAEKVDKSSSKNYGKQSKKNADEKLVEKLLWIFIDPVLDEPDVI</sequence>
<feature type="region of interest" description="Disordered" evidence="1">
    <location>
        <begin position="1"/>
        <end position="103"/>
    </location>
</feature>
<dbReference type="Proteomes" id="UP001338125">
    <property type="component" value="Unassembled WGS sequence"/>
</dbReference>
<protein>
    <submittedName>
        <fullName evidence="2">Uncharacterized protein</fullName>
    </submittedName>
</protein>
<gene>
    <name evidence="2" type="ORF">PT974_03056</name>
</gene>